<keyword evidence="3" id="KW-1185">Reference proteome</keyword>
<dbReference type="EMBL" id="CVRI01000020">
    <property type="protein sequence ID" value="CRK91332.1"/>
    <property type="molecule type" value="Genomic_DNA"/>
</dbReference>
<keyword evidence="1" id="KW-0472">Membrane</keyword>
<accession>A0A1J1HVF0</accession>
<name>A0A1J1HVF0_9DIPT</name>
<protein>
    <submittedName>
        <fullName evidence="2">CLUMA_CG005006, isoform A</fullName>
    </submittedName>
</protein>
<dbReference type="AlphaFoldDB" id="A0A1J1HVF0"/>
<organism evidence="2 3">
    <name type="scientific">Clunio marinus</name>
    <dbReference type="NCBI Taxonomy" id="568069"/>
    <lineage>
        <taxon>Eukaryota</taxon>
        <taxon>Metazoa</taxon>
        <taxon>Ecdysozoa</taxon>
        <taxon>Arthropoda</taxon>
        <taxon>Hexapoda</taxon>
        <taxon>Insecta</taxon>
        <taxon>Pterygota</taxon>
        <taxon>Neoptera</taxon>
        <taxon>Endopterygota</taxon>
        <taxon>Diptera</taxon>
        <taxon>Nematocera</taxon>
        <taxon>Chironomoidea</taxon>
        <taxon>Chironomidae</taxon>
        <taxon>Clunio</taxon>
    </lineage>
</organism>
<feature type="transmembrane region" description="Helical" evidence="1">
    <location>
        <begin position="12"/>
        <end position="32"/>
    </location>
</feature>
<gene>
    <name evidence="2" type="ORF">CLUMA_CG005006</name>
</gene>
<evidence type="ECO:0000313" key="2">
    <source>
        <dbReference type="EMBL" id="CRK91332.1"/>
    </source>
</evidence>
<evidence type="ECO:0000256" key="1">
    <source>
        <dbReference type="SAM" id="Phobius"/>
    </source>
</evidence>
<keyword evidence="1" id="KW-0812">Transmembrane</keyword>
<keyword evidence="1" id="KW-1133">Transmembrane helix</keyword>
<reference evidence="2 3" key="1">
    <citation type="submission" date="2015-04" db="EMBL/GenBank/DDBJ databases">
        <authorList>
            <person name="Syromyatnikov M.Y."/>
            <person name="Popov V.N."/>
        </authorList>
    </citation>
    <scope>NUCLEOTIDE SEQUENCE [LARGE SCALE GENOMIC DNA]</scope>
</reference>
<proteinExistence type="predicted"/>
<sequence>MNWLKKILSSKLFYLVLLGFAVCSTIIIIVIVRQTNSANDEVILTTEETTIATTTEIIIGTPDGSGSGSGDDSMLLSFVIDDRHLITQNDIFWNEQNPEDKDDDLISENFIRVYK</sequence>
<evidence type="ECO:0000313" key="3">
    <source>
        <dbReference type="Proteomes" id="UP000183832"/>
    </source>
</evidence>
<dbReference type="Proteomes" id="UP000183832">
    <property type="component" value="Unassembled WGS sequence"/>
</dbReference>